<dbReference type="InterPro" id="IPR029044">
    <property type="entry name" value="Nucleotide-diphossugar_trans"/>
</dbReference>
<evidence type="ECO:0000256" key="7">
    <source>
        <dbReference type="SAM" id="MobiDB-lite"/>
    </source>
</evidence>
<dbReference type="Gene3D" id="3.90.550.10">
    <property type="entry name" value="Spore Coat Polysaccharide Biosynthesis Protein SpsA, Chain A"/>
    <property type="match status" value="1"/>
</dbReference>
<dbReference type="CDD" id="cd04187">
    <property type="entry name" value="DPM1_like_bac"/>
    <property type="match status" value="1"/>
</dbReference>
<keyword evidence="4 8" id="KW-0812">Transmembrane</keyword>
<protein>
    <submittedName>
        <fullName evidence="10">Glycosyltransferase family 2 protein</fullName>
    </submittedName>
</protein>
<dbReference type="Pfam" id="PF00535">
    <property type="entry name" value="Glycos_transf_2"/>
    <property type="match status" value="1"/>
</dbReference>
<evidence type="ECO:0000256" key="5">
    <source>
        <dbReference type="ARBA" id="ARBA00022989"/>
    </source>
</evidence>
<dbReference type="GO" id="GO:0016757">
    <property type="term" value="F:glycosyltransferase activity"/>
    <property type="evidence" value="ECO:0007669"/>
    <property type="project" value="UniProtKB-KW"/>
</dbReference>
<evidence type="ECO:0000259" key="9">
    <source>
        <dbReference type="Pfam" id="PF00535"/>
    </source>
</evidence>
<keyword evidence="11" id="KW-1185">Reference proteome</keyword>
<evidence type="ECO:0000256" key="6">
    <source>
        <dbReference type="ARBA" id="ARBA00023136"/>
    </source>
</evidence>
<keyword evidence="5 8" id="KW-1133">Transmembrane helix</keyword>
<keyword evidence="2" id="KW-0328">Glycosyltransferase</keyword>
<feature type="transmembrane region" description="Helical" evidence="8">
    <location>
        <begin position="296"/>
        <end position="321"/>
    </location>
</feature>
<dbReference type="GO" id="GO:0005886">
    <property type="term" value="C:plasma membrane"/>
    <property type="evidence" value="ECO:0007669"/>
    <property type="project" value="TreeGrafter"/>
</dbReference>
<dbReference type="PANTHER" id="PTHR48090">
    <property type="entry name" value="UNDECAPRENYL-PHOSPHATE 4-DEOXY-4-FORMAMIDO-L-ARABINOSE TRANSFERASE-RELATED"/>
    <property type="match status" value="1"/>
</dbReference>
<dbReference type="InterPro" id="IPR050256">
    <property type="entry name" value="Glycosyltransferase_2"/>
</dbReference>
<evidence type="ECO:0000256" key="3">
    <source>
        <dbReference type="ARBA" id="ARBA00022679"/>
    </source>
</evidence>
<evidence type="ECO:0000313" key="10">
    <source>
        <dbReference type="EMBL" id="MBL0373793.1"/>
    </source>
</evidence>
<evidence type="ECO:0000256" key="2">
    <source>
        <dbReference type="ARBA" id="ARBA00022676"/>
    </source>
</evidence>
<dbReference type="AlphaFoldDB" id="A0A937CQE6"/>
<gene>
    <name evidence="10" type="ORF">JJB09_17355</name>
</gene>
<feature type="transmembrane region" description="Helical" evidence="8">
    <location>
        <begin position="263"/>
        <end position="284"/>
    </location>
</feature>
<evidence type="ECO:0000256" key="1">
    <source>
        <dbReference type="ARBA" id="ARBA00004141"/>
    </source>
</evidence>
<evidence type="ECO:0000313" key="11">
    <source>
        <dbReference type="Proteomes" id="UP000633219"/>
    </source>
</evidence>
<evidence type="ECO:0000256" key="8">
    <source>
        <dbReference type="SAM" id="Phobius"/>
    </source>
</evidence>
<organism evidence="10 11">
    <name type="scientific">Rhizobium setariae</name>
    <dbReference type="NCBI Taxonomy" id="2801340"/>
    <lineage>
        <taxon>Bacteria</taxon>
        <taxon>Pseudomonadati</taxon>
        <taxon>Pseudomonadota</taxon>
        <taxon>Alphaproteobacteria</taxon>
        <taxon>Hyphomicrobiales</taxon>
        <taxon>Rhizobiaceae</taxon>
        <taxon>Rhizobium/Agrobacterium group</taxon>
        <taxon>Rhizobium</taxon>
    </lineage>
</organism>
<feature type="region of interest" description="Disordered" evidence="7">
    <location>
        <begin position="372"/>
        <end position="395"/>
    </location>
</feature>
<accession>A0A937CQE6</accession>
<dbReference type="SUPFAM" id="SSF53448">
    <property type="entry name" value="Nucleotide-diphospho-sugar transferases"/>
    <property type="match status" value="1"/>
</dbReference>
<name>A0A937CQE6_9HYPH</name>
<dbReference type="PANTHER" id="PTHR48090:SF1">
    <property type="entry name" value="PROPHAGE BACTOPRENOL GLUCOSYL TRANSFERASE HOMOLOG"/>
    <property type="match status" value="1"/>
</dbReference>
<comment type="subcellular location">
    <subcellularLocation>
        <location evidence="1">Membrane</location>
        <topology evidence="1">Multi-pass membrane protein</topology>
    </subcellularLocation>
</comment>
<keyword evidence="6 8" id="KW-0472">Membrane</keyword>
<keyword evidence="3" id="KW-0808">Transferase</keyword>
<dbReference type="EMBL" id="JAEQNC010000009">
    <property type="protein sequence ID" value="MBL0373793.1"/>
    <property type="molecule type" value="Genomic_DNA"/>
</dbReference>
<dbReference type="InterPro" id="IPR001173">
    <property type="entry name" value="Glyco_trans_2-like"/>
</dbReference>
<comment type="caution">
    <text evidence="10">The sequence shown here is derived from an EMBL/GenBank/DDBJ whole genome shotgun (WGS) entry which is preliminary data.</text>
</comment>
<proteinExistence type="predicted"/>
<dbReference type="Proteomes" id="UP000633219">
    <property type="component" value="Unassembled WGS sequence"/>
</dbReference>
<feature type="compositionally biased region" description="Polar residues" evidence="7">
    <location>
        <begin position="386"/>
        <end position="395"/>
    </location>
</feature>
<sequence>MLTRSTEFPHTWPLATADLSPRCIPGTEGLALSIVVPVFNEEETIVLFLEALDAQTAAIHTALGPGGRLEVLFVDDGSSDRTVAIIGSLVAERSDIGLICLSRNFGKDAALAAGLAHACGDAIIPMDVDLQDPPEIVPDMVSAWLRGAKVVNARRKMRRSDNWLKRWTATAFYGLYNRLADYPIQDNVGDFRLLDRSVVDVLNGMPERIRFMKGLFSWVGFTQATVEYDRPKRMAGTSKWVYWRLWNFALDGITGSTTMPLRIWTYVGLVVVFLAQLYAAIIIGRTLIFGIDAPGYASMMVVILVFGAFNMISVGLLGEYVGRIAIEVRQRPLYLVERITGRPAAGAAGDVVADRVRRDAPASASSLRRAGLVSSSAVTSARAPENQLSSQYPAE</sequence>
<reference evidence="10" key="1">
    <citation type="submission" date="2021-01" db="EMBL/GenBank/DDBJ databases">
        <title>Rhizobium sp. strain KVB221 16S ribosomal RNA gene Genome sequencing and assembly.</title>
        <authorList>
            <person name="Kang M."/>
        </authorList>
    </citation>
    <scope>NUCLEOTIDE SEQUENCE</scope>
    <source>
        <strain evidence="10">KVB221</strain>
    </source>
</reference>
<evidence type="ECO:0000256" key="4">
    <source>
        <dbReference type="ARBA" id="ARBA00022692"/>
    </source>
</evidence>
<feature type="domain" description="Glycosyltransferase 2-like" evidence="9">
    <location>
        <begin position="33"/>
        <end position="200"/>
    </location>
</feature>